<evidence type="ECO:0000313" key="3">
    <source>
        <dbReference type="Proteomes" id="UP000502996"/>
    </source>
</evidence>
<name>A0A6G6WJM9_9ACTN</name>
<protein>
    <submittedName>
        <fullName evidence="2">Uncharacterized protein</fullName>
    </submittedName>
</protein>
<organism evidence="2 3">
    <name type="scientific">Nocardioides anomalus</name>
    <dbReference type="NCBI Taxonomy" id="2712223"/>
    <lineage>
        <taxon>Bacteria</taxon>
        <taxon>Bacillati</taxon>
        <taxon>Actinomycetota</taxon>
        <taxon>Actinomycetes</taxon>
        <taxon>Propionibacteriales</taxon>
        <taxon>Nocardioidaceae</taxon>
        <taxon>Nocardioides</taxon>
    </lineage>
</organism>
<evidence type="ECO:0000256" key="1">
    <source>
        <dbReference type="SAM" id="SignalP"/>
    </source>
</evidence>
<keyword evidence="3" id="KW-1185">Reference proteome</keyword>
<dbReference type="RefSeq" id="WP_165238225.1">
    <property type="nucleotide sequence ID" value="NZ_CP049257.1"/>
</dbReference>
<dbReference type="Proteomes" id="UP000502996">
    <property type="component" value="Chromosome"/>
</dbReference>
<accession>A0A6G6WJM9</accession>
<dbReference type="AlphaFoldDB" id="A0A6G6WJM9"/>
<reference evidence="2 3" key="1">
    <citation type="submission" date="2020-02" db="EMBL/GenBank/DDBJ databases">
        <title>Full genome sequence of Nocardioides sp. R-3366.</title>
        <authorList>
            <person name="Im W.-T."/>
        </authorList>
    </citation>
    <scope>NUCLEOTIDE SEQUENCE [LARGE SCALE GENOMIC DNA]</scope>
    <source>
        <strain evidence="2 3">R-3366</strain>
    </source>
</reference>
<feature type="chain" id="PRO_5026089851" evidence="1">
    <location>
        <begin position="28"/>
        <end position="190"/>
    </location>
</feature>
<dbReference type="KEGG" id="nano:G5V58_24830"/>
<sequence length="190" mass="19268">MILNHLRRNAVAYVALGVALSTGTAYAASAIPNNSVTAAKIHKNAVTSNKIKNGSVKPKDLKKATYVQSTNLGLGTPPAAPDVVSVAPYDFSLPGTGRTSVTVFIPTIGADCDGSADRPAIGLYIDNVPVPGTAANVPAPANDRSVQLTATLDLTKGVHAGRVGITCNGASLPTNLGQPGAKSWTIVQAG</sequence>
<proteinExistence type="predicted"/>
<dbReference type="EMBL" id="CP049257">
    <property type="protein sequence ID" value="QIG45541.1"/>
    <property type="molecule type" value="Genomic_DNA"/>
</dbReference>
<gene>
    <name evidence="2" type="ORF">G5V58_24830</name>
</gene>
<evidence type="ECO:0000313" key="2">
    <source>
        <dbReference type="EMBL" id="QIG45541.1"/>
    </source>
</evidence>
<keyword evidence="1" id="KW-0732">Signal</keyword>
<feature type="signal peptide" evidence="1">
    <location>
        <begin position="1"/>
        <end position="27"/>
    </location>
</feature>